<dbReference type="EMBL" id="ML004900">
    <property type="protein sequence ID" value="RKP28403.1"/>
    <property type="molecule type" value="Genomic_DNA"/>
</dbReference>
<keyword evidence="9" id="KW-1185">Reference proteome</keyword>
<proteinExistence type="predicted"/>
<dbReference type="OrthoDB" id="30826at2759"/>
<evidence type="ECO:0000313" key="9">
    <source>
        <dbReference type="Proteomes" id="UP000268321"/>
    </source>
</evidence>
<evidence type="ECO:0000256" key="5">
    <source>
        <dbReference type="ARBA" id="ARBA00023125"/>
    </source>
</evidence>
<dbReference type="SUPFAM" id="SSF100939">
    <property type="entry name" value="SPOC domain-like"/>
    <property type="match status" value="1"/>
</dbReference>
<evidence type="ECO:0000256" key="2">
    <source>
        <dbReference type="ARBA" id="ARBA00012551"/>
    </source>
</evidence>
<keyword evidence="4" id="KW-0779">Telomere</keyword>
<dbReference type="InterPro" id="IPR006164">
    <property type="entry name" value="DNA_bd_Ku70/Ku80"/>
</dbReference>
<organism evidence="8 9">
    <name type="scientific">Metschnikowia bicuspidata</name>
    <dbReference type="NCBI Taxonomy" id="27322"/>
    <lineage>
        <taxon>Eukaryota</taxon>
        <taxon>Fungi</taxon>
        <taxon>Dikarya</taxon>
        <taxon>Ascomycota</taxon>
        <taxon>Saccharomycotina</taxon>
        <taxon>Pichiomycetes</taxon>
        <taxon>Metschnikowiaceae</taxon>
        <taxon>Metschnikowia</taxon>
    </lineage>
</organism>
<dbReference type="Proteomes" id="UP000268321">
    <property type="component" value="Unassembled WGS sequence"/>
</dbReference>
<dbReference type="PANTHER" id="PTHR12604">
    <property type="entry name" value="KU AUTOANTIGEN DNA HELICASE"/>
    <property type="match status" value="1"/>
</dbReference>
<keyword evidence="3" id="KW-0158">Chromosome</keyword>
<evidence type="ECO:0000256" key="1">
    <source>
        <dbReference type="ARBA" id="ARBA00004574"/>
    </source>
</evidence>
<evidence type="ECO:0000259" key="7">
    <source>
        <dbReference type="SMART" id="SM00559"/>
    </source>
</evidence>
<dbReference type="GO" id="GO:0003678">
    <property type="term" value="F:DNA helicase activity"/>
    <property type="evidence" value="ECO:0007669"/>
    <property type="project" value="UniProtKB-EC"/>
</dbReference>
<dbReference type="Gene3D" id="2.40.290.10">
    <property type="match status" value="1"/>
</dbReference>
<dbReference type="AlphaFoldDB" id="A0A4P9Z6W4"/>
<dbReference type="InterPro" id="IPR016194">
    <property type="entry name" value="SPOC-like_C_dom_sf"/>
</dbReference>
<dbReference type="GO" id="GO:0000723">
    <property type="term" value="P:telomere maintenance"/>
    <property type="evidence" value="ECO:0007669"/>
    <property type="project" value="TreeGrafter"/>
</dbReference>
<feature type="domain" description="Ku" evidence="7">
    <location>
        <begin position="97"/>
        <end position="240"/>
    </location>
</feature>
<evidence type="ECO:0000256" key="3">
    <source>
        <dbReference type="ARBA" id="ARBA00022454"/>
    </source>
</evidence>
<protein>
    <recommendedName>
        <fullName evidence="2">DNA helicase</fullName>
        <ecNumber evidence="2">3.6.4.12</ecNumber>
    </recommendedName>
</protein>
<dbReference type="GO" id="GO:0043564">
    <property type="term" value="C:Ku70:Ku80 complex"/>
    <property type="evidence" value="ECO:0007669"/>
    <property type="project" value="TreeGrafter"/>
</dbReference>
<dbReference type="GO" id="GO:0003690">
    <property type="term" value="F:double-stranded DNA binding"/>
    <property type="evidence" value="ECO:0007669"/>
    <property type="project" value="TreeGrafter"/>
</dbReference>
<sequence>MQIYKGDLRLGADFARVLHDPSYVPEEDGSCLTFKIDVYPAAKAEPASAGTHEYIVDRRSVVKLERKTKHFVWKKNFQGEKLEDKDDVEENDMQFGKVPVDLALLTPGFKFSNFDLIALDNDLKQAATLKLSAAFDILGFLDVDSIPVAYLTGEALFVVPEKDSTVRNLVNHNAFCISLIEEKKAVLTRFVRKAEKEIEVGALFPVQIKDKGLQAHSLIFIRFPFKEDVKVGNFIKLSGVGDAEEKDNGAPDFNALNALMEEFIEAKTLPEKEVMFTQNQTIENQKVTMKSTDSSKLSVQSSFKSTNEFYAFDPGANKFSVNVRKLLLKSLEFSDMADFNNDLARMEKSLFGSKETNLFNLENVLAVNTSLKDPKILFKLAQESLSVSKRLAEEIGTGYVRKEDVKKQKQIKNEHYESKGNYGAEENRYDAVPDFGL</sequence>
<evidence type="ECO:0000256" key="4">
    <source>
        <dbReference type="ARBA" id="ARBA00022895"/>
    </source>
</evidence>
<gene>
    <name evidence="8" type="ORF">METBISCDRAFT_32229</name>
</gene>
<dbReference type="PANTHER" id="PTHR12604:SF4">
    <property type="entry name" value="X-RAY REPAIR CROSS-COMPLEMENTING PROTEIN 5"/>
    <property type="match status" value="1"/>
</dbReference>
<dbReference type="GO" id="GO:0000781">
    <property type="term" value="C:chromosome, telomeric region"/>
    <property type="evidence" value="ECO:0007669"/>
    <property type="project" value="UniProtKB-SubCell"/>
</dbReference>
<feature type="region of interest" description="Disordered" evidence="6">
    <location>
        <begin position="415"/>
        <end position="437"/>
    </location>
</feature>
<evidence type="ECO:0000256" key="6">
    <source>
        <dbReference type="SAM" id="MobiDB-lite"/>
    </source>
</evidence>
<dbReference type="GO" id="GO:0042162">
    <property type="term" value="F:telomeric DNA binding"/>
    <property type="evidence" value="ECO:0007669"/>
    <property type="project" value="TreeGrafter"/>
</dbReference>
<dbReference type="EC" id="3.6.4.12" evidence="2"/>
<dbReference type="SMART" id="SM00559">
    <property type="entry name" value="Ku78"/>
    <property type="match status" value="1"/>
</dbReference>
<name>A0A4P9Z6W4_9ASCO</name>
<accession>A0A4P9Z6W4</accession>
<dbReference type="Pfam" id="PF02735">
    <property type="entry name" value="Ku"/>
    <property type="match status" value="1"/>
</dbReference>
<dbReference type="GO" id="GO:0006303">
    <property type="term" value="P:double-strand break repair via nonhomologous end joining"/>
    <property type="evidence" value="ECO:0007669"/>
    <property type="project" value="InterPro"/>
</dbReference>
<reference evidence="9" key="1">
    <citation type="journal article" date="2018" name="Nat. Microbiol.">
        <title>Leveraging single-cell genomics to expand the fungal tree of life.</title>
        <authorList>
            <person name="Ahrendt S.R."/>
            <person name="Quandt C.A."/>
            <person name="Ciobanu D."/>
            <person name="Clum A."/>
            <person name="Salamov A."/>
            <person name="Andreopoulos B."/>
            <person name="Cheng J.F."/>
            <person name="Woyke T."/>
            <person name="Pelin A."/>
            <person name="Henrissat B."/>
            <person name="Reynolds N.K."/>
            <person name="Benny G.L."/>
            <person name="Smith M.E."/>
            <person name="James T.Y."/>
            <person name="Grigoriev I.V."/>
        </authorList>
    </citation>
    <scope>NUCLEOTIDE SEQUENCE [LARGE SCALE GENOMIC DNA]</scope>
    <source>
        <strain evidence="9">Baker2002</strain>
    </source>
</reference>
<keyword evidence="5" id="KW-0238">DNA-binding</keyword>
<evidence type="ECO:0000313" key="8">
    <source>
        <dbReference type="EMBL" id="RKP28403.1"/>
    </source>
</evidence>
<comment type="subcellular location">
    <subcellularLocation>
        <location evidence="1">Chromosome</location>
        <location evidence="1">Telomere</location>
    </subcellularLocation>
</comment>